<keyword evidence="4" id="KW-0378">Hydrolase</keyword>
<dbReference type="PROSITE" id="PS51762">
    <property type="entry name" value="GH16_2"/>
    <property type="match status" value="1"/>
</dbReference>
<name>A0ABT8H7Q5_MYCAO</name>
<evidence type="ECO:0000313" key="5">
    <source>
        <dbReference type="Proteomes" id="UP001172687"/>
    </source>
</evidence>
<proteinExistence type="inferred from homology"/>
<evidence type="ECO:0000256" key="1">
    <source>
        <dbReference type="ARBA" id="ARBA00006865"/>
    </source>
</evidence>
<evidence type="ECO:0000259" key="3">
    <source>
        <dbReference type="PROSITE" id="PS51762"/>
    </source>
</evidence>
<keyword evidence="2" id="KW-0732">Signal</keyword>
<dbReference type="Gene3D" id="2.60.120.200">
    <property type="match status" value="1"/>
</dbReference>
<dbReference type="InterPro" id="IPR013320">
    <property type="entry name" value="ConA-like_dom_sf"/>
</dbReference>
<dbReference type="RefSeq" id="WP_208673260.1">
    <property type="nucleotide sequence ID" value="NZ_CP070380.1"/>
</dbReference>
<organism evidence="4 5">
    <name type="scientific">Mycolicibacterium austroafricanum</name>
    <name type="common">Mycobacterium austroafricanum</name>
    <dbReference type="NCBI Taxonomy" id="39687"/>
    <lineage>
        <taxon>Bacteria</taxon>
        <taxon>Bacillati</taxon>
        <taxon>Actinomycetota</taxon>
        <taxon>Actinomycetes</taxon>
        <taxon>Mycobacteriales</taxon>
        <taxon>Mycobacteriaceae</taxon>
        <taxon>Mycolicibacterium</taxon>
    </lineage>
</organism>
<dbReference type="Pfam" id="PF00722">
    <property type="entry name" value="Glyco_hydro_16"/>
    <property type="match status" value="1"/>
</dbReference>
<evidence type="ECO:0000256" key="2">
    <source>
        <dbReference type="SAM" id="SignalP"/>
    </source>
</evidence>
<feature type="domain" description="GH16" evidence="3">
    <location>
        <begin position="38"/>
        <end position="244"/>
    </location>
</feature>
<dbReference type="SUPFAM" id="SSF49899">
    <property type="entry name" value="Concanavalin A-like lectins/glucanases"/>
    <property type="match status" value="1"/>
</dbReference>
<dbReference type="PANTHER" id="PTHR10963:SF55">
    <property type="entry name" value="GLYCOSIDE HYDROLASE FAMILY 16 PROTEIN"/>
    <property type="match status" value="1"/>
</dbReference>
<dbReference type="PANTHER" id="PTHR10963">
    <property type="entry name" value="GLYCOSYL HYDROLASE-RELATED"/>
    <property type="match status" value="1"/>
</dbReference>
<dbReference type="InterPro" id="IPR000757">
    <property type="entry name" value="Beta-glucanase-like"/>
</dbReference>
<gene>
    <name evidence="4" type="ORF">QYF68_01890</name>
</gene>
<keyword evidence="5" id="KW-1185">Reference proteome</keyword>
<dbReference type="EMBL" id="JAUHTC010000007">
    <property type="protein sequence ID" value="MDN4516575.1"/>
    <property type="molecule type" value="Genomic_DNA"/>
</dbReference>
<comment type="similarity">
    <text evidence="1">Belongs to the glycosyl hydrolase 16 family.</text>
</comment>
<dbReference type="InterPro" id="IPR050546">
    <property type="entry name" value="Glycosyl_Hydrlase_16"/>
</dbReference>
<feature type="chain" id="PRO_5046627442" evidence="2">
    <location>
        <begin position="24"/>
        <end position="246"/>
    </location>
</feature>
<protein>
    <submittedName>
        <fullName evidence="4">Glycoside hydrolase family 16 protein</fullName>
    </submittedName>
</protein>
<reference evidence="4" key="1">
    <citation type="submission" date="2023-07" db="EMBL/GenBank/DDBJ databases">
        <title>Degradation of tert-butanol by M. austroafricanum TBA100.</title>
        <authorList>
            <person name="Helbich S."/>
            <person name="Vainshtein Y."/>
        </authorList>
    </citation>
    <scope>NUCLEOTIDE SEQUENCE</scope>
    <source>
        <strain evidence="4">TBA100</strain>
    </source>
</reference>
<dbReference type="CDD" id="cd00413">
    <property type="entry name" value="Glyco_hydrolase_16"/>
    <property type="match status" value="1"/>
</dbReference>
<dbReference type="Proteomes" id="UP001172687">
    <property type="component" value="Unassembled WGS sequence"/>
</dbReference>
<evidence type="ECO:0000313" key="4">
    <source>
        <dbReference type="EMBL" id="MDN4516575.1"/>
    </source>
</evidence>
<sequence length="246" mass="26710">MTVRVVALGSSLCLLLSACTGTAKTHTERCPVTAAASLGWGTPNRLDNFDGPSSLPDWIVYDGPGHAGNGRRTPGAMSVTDGMLTITGDSQGNSGGMGWLPGQLHGRWEACVKSSIAPAAYHSLVLLWPDAEDWPAGGEVDFMEIVDPARQQVEFWLHWGPGGAKQSTKVTVDATRWHSYAVEWTSSHLIYYVDGEPEWLITDPNLLPPRPMHLCLQLDYFGGDTGGGAQQWVDWVRQYDLKGESS</sequence>
<accession>A0ABT8H7Q5</accession>
<feature type="signal peptide" evidence="2">
    <location>
        <begin position="1"/>
        <end position="23"/>
    </location>
</feature>
<comment type="caution">
    <text evidence="4">The sequence shown here is derived from an EMBL/GenBank/DDBJ whole genome shotgun (WGS) entry which is preliminary data.</text>
</comment>
<dbReference type="GO" id="GO:0016787">
    <property type="term" value="F:hydrolase activity"/>
    <property type="evidence" value="ECO:0007669"/>
    <property type="project" value="UniProtKB-KW"/>
</dbReference>
<dbReference type="PROSITE" id="PS51257">
    <property type="entry name" value="PROKAR_LIPOPROTEIN"/>
    <property type="match status" value="1"/>
</dbReference>